<dbReference type="HOGENOM" id="CLU_2038821_0_0_1"/>
<name>B6H323_PENRW</name>
<gene>
    <name evidence="2" type="ORF">Pc13g15990</name>
    <name evidence="2" type="ORF">PCH_Pc13g15990</name>
</gene>
<dbReference type="AlphaFoldDB" id="B6H323"/>
<keyword evidence="3" id="KW-1185">Reference proteome</keyword>
<evidence type="ECO:0000313" key="2">
    <source>
        <dbReference type="EMBL" id="CAP92668.1"/>
    </source>
</evidence>
<evidence type="ECO:0000256" key="1">
    <source>
        <dbReference type="SAM" id="MobiDB-lite"/>
    </source>
</evidence>
<dbReference type="EMBL" id="AM920428">
    <property type="protein sequence ID" value="CAP92668.1"/>
    <property type="molecule type" value="Genomic_DNA"/>
</dbReference>
<evidence type="ECO:0000313" key="3">
    <source>
        <dbReference type="Proteomes" id="UP000000724"/>
    </source>
</evidence>
<protein>
    <submittedName>
        <fullName evidence="2">Uncharacterized protein</fullName>
    </submittedName>
</protein>
<organism evidence="2 3">
    <name type="scientific">Penicillium rubens (strain ATCC 28089 / DSM 1075 / NRRL 1951 / Wisconsin 54-1255)</name>
    <name type="common">Penicillium chrysogenum</name>
    <dbReference type="NCBI Taxonomy" id="500485"/>
    <lineage>
        <taxon>Eukaryota</taxon>
        <taxon>Fungi</taxon>
        <taxon>Dikarya</taxon>
        <taxon>Ascomycota</taxon>
        <taxon>Pezizomycotina</taxon>
        <taxon>Eurotiomycetes</taxon>
        <taxon>Eurotiomycetidae</taxon>
        <taxon>Eurotiales</taxon>
        <taxon>Aspergillaceae</taxon>
        <taxon>Penicillium</taxon>
        <taxon>Penicillium chrysogenum species complex</taxon>
    </lineage>
</organism>
<dbReference type="VEuPathDB" id="FungiDB:PCH_Pc13g15990"/>
<dbReference type="Proteomes" id="UP000000724">
    <property type="component" value="Contig Pc00c13"/>
</dbReference>
<reference evidence="2 3" key="1">
    <citation type="journal article" date="2008" name="Nat. Biotechnol.">
        <title>Genome sequencing and analysis of the filamentous fungus Penicillium chrysogenum.</title>
        <authorList>
            <person name="van den Berg M.A."/>
            <person name="Albang R."/>
            <person name="Albermann K."/>
            <person name="Badger J.H."/>
            <person name="Daran J.-M."/>
            <person name="Driessen A.J.M."/>
            <person name="Garcia-Estrada C."/>
            <person name="Fedorova N.D."/>
            <person name="Harris D.M."/>
            <person name="Heijne W.H.M."/>
            <person name="Joardar V.S."/>
            <person name="Kiel J.A.K.W."/>
            <person name="Kovalchuk A."/>
            <person name="Martin J.F."/>
            <person name="Nierman W.C."/>
            <person name="Nijland J.G."/>
            <person name="Pronk J.T."/>
            <person name="Roubos J.A."/>
            <person name="van der Klei I.J."/>
            <person name="van Peij N.N.M.E."/>
            <person name="Veenhuis M."/>
            <person name="von Doehren H."/>
            <person name="Wagner C."/>
            <person name="Wortman J.R."/>
            <person name="Bovenberg R.A.L."/>
        </authorList>
    </citation>
    <scope>NUCLEOTIDE SEQUENCE [LARGE SCALE GENOMIC DNA]</scope>
    <source>
        <strain evidence="3">ATCC 28089 / DSM 1075 / NRRL 1951 / Wisconsin 54-1255</strain>
    </source>
</reference>
<proteinExistence type="predicted"/>
<feature type="region of interest" description="Disordered" evidence="1">
    <location>
        <begin position="1"/>
        <end position="20"/>
    </location>
</feature>
<accession>B6H323</accession>
<sequence>MPPATYGGLGKSRADTKRQLNEPWKLNRSVFGVGKSGKPWVRVPCAAPERALAASGAASKLVICTHTAWAPVDPPSAKVKDFPAFLRIGNSRAFAGLSHLGPDQGYGTTPTFVLPPPWRVL</sequence>